<proteinExistence type="predicted"/>
<reference evidence="2 3" key="1">
    <citation type="submission" date="2019-02" db="EMBL/GenBank/DDBJ databases">
        <title>Deep-cultivation of Planctomycetes and their phenomic and genomic characterization uncovers novel biology.</title>
        <authorList>
            <person name="Wiegand S."/>
            <person name="Jogler M."/>
            <person name="Boedeker C."/>
            <person name="Pinto D."/>
            <person name="Vollmers J."/>
            <person name="Rivas-Marin E."/>
            <person name="Kohn T."/>
            <person name="Peeters S.H."/>
            <person name="Heuer A."/>
            <person name="Rast P."/>
            <person name="Oberbeckmann S."/>
            <person name="Bunk B."/>
            <person name="Jeske O."/>
            <person name="Meyerdierks A."/>
            <person name="Storesund J.E."/>
            <person name="Kallscheuer N."/>
            <person name="Luecker S."/>
            <person name="Lage O.M."/>
            <person name="Pohl T."/>
            <person name="Merkel B.J."/>
            <person name="Hornburger P."/>
            <person name="Mueller R.-W."/>
            <person name="Bruemmer F."/>
            <person name="Labrenz M."/>
            <person name="Spormann A.M."/>
            <person name="Op den Camp H."/>
            <person name="Overmann J."/>
            <person name="Amann R."/>
            <person name="Jetten M.S.M."/>
            <person name="Mascher T."/>
            <person name="Medema M.H."/>
            <person name="Devos D.P."/>
            <person name="Kaster A.-K."/>
            <person name="Ovreas L."/>
            <person name="Rohde M."/>
            <person name="Galperin M.Y."/>
            <person name="Jogler C."/>
        </authorList>
    </citation>
    <scope>NUCLEOTIDE SEQUENCE [LARGE SCALE GENOMIC DNA]</scope>
    <source>
        <strain evidence="2 3">Pla85_3_4</strain>
    </source>
</reference>
<evidence type="ECO:0000256" key="1">
    <source>
        <dbReference type="SAM" id="MobiDB-lite"/>
    </source>
</evidence>
<dbReference type="KEGG" id="lcre:Pla8534_69930"/>
<evidence type="ECO:0000313" key="3">
    <source>
        <dbReference type="Proteomes" id="UP000317648"/>
    </source>
</evidence>
<dbReference type="EMBL" id="CP036433">
    <property type="protein sequence ID" value="QDU99082.1"/>
    <property type="molecule type" value="Genomic_DNA"/>
</dbReference>
<sequence length="62" mass="6995">MNYLSVDRLLARISQNYERLDEELAQLEAALPAPEARPPRQRAADDAEVDPPVASARPRKPR</sequence>
<keyword evidence="3" id="KW-1185">Reference proteome</keyword>
<organism evidence="2 3">
    <name type="scientific">Lignipirellula cremea</name>
    <dbReference type="NCBI Taxonomy" id="2528010"/>
    <lineage>
        <taxon>Bacteria</taxon>
        <taxon>Pseudomonadati</taxon>
        <taxon>Planctomycetota</taxon>
        <taxon>Planctomycetia</taxon>
        <taxon>Pirellulales</taxon>
        <taxon>Pirellulaceae</taxon>
        <taxon>Lignipirellula</taxon>
    </lineage>
</organism>
<gene>
    <name evidence="2" type="ORF">Pla8534_69930</name>
</gene>
<feature type="region of interest" description="Disordered" evidence="1">
    <location>
        <begin position="31"/>
        <end position="62"/>
    </location>
</feature>
<name>A0A518E4S3_9BACT</name>
<dbReference type="Proteomes" id="UP000317648">
    <property type="component" value="Chromosome"/>
</dbReference>
<dbReference type="RefSeq" id="WP_145058822.1">
    <property type="nucleotide sequence ID" value="NZ_CP036433.1"/>
</dbReference>
<dbReference type="AlphaFoldDB" id="A0A518E4S3"/>
<protein>
    <submittedName>
        <fullName evidence="2">Uncharacterized protein</fullName>
    </submittedName>
</protein>
<accession>A0A518E4S3</accession>
<evidence type="ECO:0000313" key="2">
    <source>
        <dbReference type="EMBL" id="QDU99082.1"/>
    </source>
</evidence>